<dbReference type="Pfam" id="PF07645">
    <property type="entry name" value="EGF_CA"/>
    <property type="match status" value="6"/>
</dbReference>
<dbReference type="PANTHER" id="PTHR24050">
    <property type="entry name" value="PA14 DOMAIN-CONTAINING PROTEIN"/>
    <property type="match status" value="1"/>
</dbReference>
<dbReference type="InterPro" id="IPR026823">
    <property type="entry name" value="cEGF"/>
</dbReference>
<accession>A0A7J7K4H1</accession>
<dbReference type="InterPro" id="IPR000742">
    <property type="entry name" value="EGF"/>
</dbReference>
<feature type="chain" id="PRO_5029725421" description="EGF-like domain-containing protein" evidence="12">
    <location>
        <begin position="27"/>
        <end position="853"/>
    </location>
</feature>
<organism evidence="14 15">
    <name type="scientific">Bugula neritina</name>
    <name type="common">Brown bryozoan</name>
    <name type="synonym">Sertularia neritina</name>
    <dbReference type="NCBI Taxonomy" id="10212"/>
    <lineage>
        <taxon>Eukaryota</taxon>
        <taxon>Metazoa</taxon>
        <taxon>Spiralia</taxon>
        <taxon>Lophotrochozoa</taxon>
        <taxon>Bryozoa</taxon>
        <taxon>Gymnolaemata</taxon>
        <taxon>Cheilostomatida</taxon>
        <taxon>Flustrina</taxon>
        <taxon>Buguloidea</taxon>
        <taxon>Bugulidae</taxon>
        <taxon>Bugula</taxon>
    </lineage>
</organism>
<dbReference type="InterPro" id="IPR018097">
    <property type="entry name" value="EGF_Ca-bd_CS"/>
</dbReference>
<dbReference type="Pfam" id="PF22914">
    <property type="entry name" value="Fibulin_C"/>
    <property type="match status" value="1"/>
</dbReference>
<evidence type="ECO:0000256" key="3">
    <source>
        <dbReference type="ARBA" id="ARBA00022525"/>
    </source>
</evidence>
<dbReference type="SMART" id="SM00179">
    <property type="entry name" value="EGF_CA"/>
    <property type="match status" value="10"/>
</dbReference>
<keyword evidence="10" id="KW-0325">Glycoprotein</keyword>
<dbReference type="InterPro" id="IPR001881">
    <property type="entry name" value="EGF-like_Ca-bd_dom"/>
</dbReference>
<proteinExistence type="inferred from homology"/>
<keyword evidence="5 11" id="KW-0245">EGF-like domain</keyword>
<dbReference type="FunFam" id="2.10.25.10:FF:000119">
    <property type="entry name" value="vitamin K-dependent protein S"/>
    <property type="match status" value="1"/>
</dbReference>
<keyword evidence="3" id="KW-0964">Secreted</keyword>
<feature type="domain" description="EGF-like" evidence="13">
    <location>
        <begin position="539"/>
        <end position="583"/>
    </location>
</feature>
<dbReference type="FunFam" id="2.10.25.10:FF:000005">
    <property type="entry name" value="Fibrillin 2"/>
    <property type="match status" value="1"/>
</dbReference>
<dbReference type="EMBL" id="VXIV02001470">
    <property type="protein sequence ID" value="KAF6032871.1"/>
    <property type="molecule type" value="Genomic_DNA"/>
</dbReference>
<keyword evidence="6 12" id="KW-0732">Signal</keyword>
<evidence type="ECO:0000256" key="2">
    <source>
        <dbReference type="ARBA" id="ARBA00006127"/>
    </source>
</evidence>
<keyword evidence="9 11" id="KW-1015">Disulfide bond</keyword>
<comment type="caution">
    <text evidence="14">The sequence shown here is derived from an EMBL/GenBank/DDBJ whole genome shotgun (WGS) entry which is preliminary data.</text>
</comment>
<dbReference type="PANTHER" id="PTHR24050:SF28">
    <property type="entry name" value="UROMODULIN-LIKE"/>
    <property type="match status" value="1"/>
</dbReference>
<dbReference type="PROSITE" id="PS01186">
    <property type="entry name" value="EGF_2"/>
    <property type="match status" value="5"/>
</dbReference>
<evidence type="ECO:0000256" key="6">
    <source>
        <dbReference type="ARBA" id="ARBA00022729"/>
    </source>
</evidence>
<dbReference type="FunFam" id="2.10.25.10:FF:000038">
    <property type="entry name" value="Fibrillin 2"/>
    <property type="match status" value="1"/>
</dbReference>
<evidence type="ECO:0000256" key="11">
    <source>
        <dbReference type="PROSITE-ProRule" id="PRU00076"/>
    </source>
</evidence>
<dbReference type="SUPFAM" id="SSF57184">
    <property type="entry name" value="Growth factor receptor domain"/>
    <property type="match status" value="4"/>
</dbReference>
<keyword evidence="7" id="KW-0677">Repeat</keyword>
<dbReference type="PROSITE" id="PS50026">
    <property type="entry name" value="EGF_3"/>
    <property type="match status" value="3"/>
</dbReference>
<evidence type="ECO:0000256" key="12">
    <source>
        <dbReference type="SAM" id="SignalP"/>
    </source>
</evidence>
<dbReference type="FunFam" id="2.10.25.10:FF:000240">
    <property type="entry name" value="Vitamin K-dependent protein S"/>
    <property type="match status" value="1"/>
</dbReference>
<dbReference type="OrthoDB" id="10022113at2759"/>
<evidence type="ECO:0000256" key="4">
    <source>
        <dbReference type="ARBA" id="ARBA00022530"/>
    </source>
</evidence>
<evidence type="ECO:0000256" key="8">
    <source>
        <dbReference type="ARBA" id="ARBA00022837"/>
    </source>
</evidence>
<dbReference type="Gene3D" id="2.10.25.10">
    <property type="entry name" value="Laminin"/>
    <property type="match status" value="10"/>
</dbReference>
<feature type="domain" description="EGF-like" evidence="13">
    <location>
        <begin position="584"/>
        <end position="623"/>
    </location>
</feature>
<dbReference type="PROSITE" id="PS00010">
    <property type="entry name" value="ASX_HYDROXYL"/>
    <property type="match status" value="3"/>
</dbReference>
<dbReference type="InterPro" id="IPR052235">
    <property type="entry name" value="Nephronectin_domain"/>
</dbReference>
<evidence type="ECO:0000256" key="9">
    <source>
        <dbReference type="ARBA" id="ARBA00023157"/>
    </source>
</evidence>
<evidence type="ECO:0000313" key="15">
    <source>
        <dbReference type="Proteomes" id="UP000593567"/>
    </source>
</evidence>
<name>A0A7J7K4H1_BUGNE</name>
<protein>
    <recommendedName>
        <fullName evidence="13">EGF-like domain-containing protein</fullName>
    </recommendedName>
</protein>
<dbReference type="PROSITE" id="PS01187">
    <property type="entry name" value="EGF_CA"/>
    <property type="match status" value="5"/>
</dbReference>
<comment type="similarity">
    <text evidence="2">Belongs to the fibulin family.</text>
</comment>
<evidence type="ECO:0000256" key="5">
    <source>
        <dbReference type="ARBA" id="ARBA00022536"/>
    </source>
</evidence>
<comment type="subcellular location">
    <subcellularLocation>
        <location evidence="1">Secreted</location>
        <location evidence="1">Extracellular space</location>
        <location evidence="1">Extracellular matrix</location>
    </subcellularLocation>
</comment>
<keyword evidence="15" id="KW-1185">Reference proteome</keyword>
<dbReference type="GO" id="GO:0005509">
    <property type="term" value="F:calcium ion binding"/>
    <property type="evidence" value="ECO:0007669"/>
    <property type="project" value="InterPro"/>
</dbReference>
<feature type="disulfide bond" evidence="11">
    <location>
        <begin position="588"/>
        <end position="598"/>
    </location>
</feature>
<sequence length="853" mass="93767">MGALQGLTTLAILIFWSCMCWTAAIADSTEASLIQRCCSLGTNWASTSNQRCSRYPPGNIPQSIATQDQREKCLAVLNLCCIQYECCECCNLGSTAQNCSILESFTSICQRSSECCAIFYSCCSATKPGYTTTVTTTTQGTTQPVTHLPGGICAKFSSALCEHFCHDAPDQPNKFKCSCRDGYELAANRRNCEESLAALTCAAGQTCDTTAECYMRKGVPICRCKTNGYRLIDGYRCQDIDECTQSLHDCSSSQTCENTDGGFTCRDIACTANQKYDVAAGACVSEASPQTTRSSCQNRNMIYDHVERICVSPQPDSNSSCPLGYAISVGRGLCEDIDECAIGWNDCDVGETCVNSVGSYICRRRLSCGTGYTLQQSSQECIDIDECRLNTHNCGPAFTCHNLAGSFRCDYKVCPYEQRLNLTTGECIGAFNCNVGFTWAEYRRRCEDVNECLHENPCLPSEQCENTEGSYRCIGTDRITCYSGYRVSSSGTSCVDVNECTEQTHNCRSDDYCINKQGSFTCRCEAGFALSAVDNTCEDIDECQRSYGQFCSPSNSVCVNTPGSFYCQCNQGFESVANRRACQDVNECLGGKVCEHRCVNVWGSYQCRCHPGYRLAADKQSCQDINECELASTNGRLCNGFCDNVPGSFRCSCPAGFRLGENGRECLDIDECESGSANCQGSDQICINTRGSFKCHIVQCPRYFVAASHQQSRNSVRCSRQTFVCPQGNVECLTAPLSLSYNFLTLSANRIRIPTELFTMRGPDTFPRIDFDLDVKQNSNLSPSSIKVTEEHFKLSVESSQPNLAVVSIVLPIVGKQDIELELNMTIFNEEGFFGTATASITIYATVDEWEDF</sequence>
<dbReference type="CDD" id="cd00054">
    <property type="entry name" value="EGF_CA"/>
    <property type="match status" value="5"/>
</dbReference>
<keyword evidence="4" id="KW-0272">Extracellular matrix</keyword>
<dbReference type="InterPro" id="IPR055088">
    <property type="entry name" value="Fibulin_C"/>
</dbReference>
<comment type="caution">
    <text evidence="11">Lacks conserved residue(s) required for the propagation of feature annotation.</text>
</comment>
<evidence type="ECO:0000256" key="7">
    <source>
        <dbReference type="ARBA" id="ARBA00022737"/>
    </source>
</evidence>
<keyword evidence="8" id="KW-0106">Calcium</keyword>
<dbReference type="SMART" id="SM00181">
    <property type="entry name" value="EGF"/>
    <property type="match status" value="11"/>
</dbReference>
<evidence type="ECO:0000256" key="10">
    <source>
        <dbReference type="ARBA" id="ARBA00023180"/>
    </source>
</evidence>
<evidence type="ECO:0000256" key="1">
    <source>
        <dbReference type="ARBA" id="ARBA00004498"/>
    </source>
</evidence>
<dbReference type="InterPro" id="IPR049883">
    <property type="entry name" value="NOTCH1_EGF-like"/>
</dbReference>
<evidence type="ECO:0000259" key="13">
    <source>
        <dbReference type="PROSITE" id="PS50026"/>
    </source>
</evidence>
<dbReference type="InterPro" id="IPR000152">
    <property type="entry name" value="EGF-type_Asp/Asn_hydroxyl_site"/>
</dbReference>
<dbReference type="InterPro" id="IPR009030">
    <property type="entry name" value="Growth_fac_rcpt_cys_sf"/>
</dbReference>
<feature type="domain" description="EGF-like" evidence="13">
    <location>
        <begin position="496"/>
        <end position="538"/>
    </location>
</feature>
<dbReference type="Proteomes" id="UP000593567">
    <property type="component" value="Unassembled WGS sequence"/>
</dbReference>
<dbReference type="Pfam" id="PF12662">
    <property type="entry name" value="cEGF"/>
    <property type="match status" value="2"/>
</dbReference>
<gene>
    <name evidence="14" type="ORF">EB796_008801</name>
</gene>
<dbReference type="AlphaFoldDB" id="A0A7J7K4H1"/>
<evidence type="ECO:0000313" key="14">
    <source>
        <dbReference type="EMBL" id="KAF6032871.1"/>
    </source>
</evidence>
<feature type="signal peptide" evidence="12">
    <location>
        <begin position="1"/>
        <end position="26"/>
    </location>
</feature>
<reference evidence="14" key="1">
    <citation type="submission" date="2020-06" db="EMBL/GenBank/DDBJ databases">
        <title>Draft genome of Bugula neritina, a colonial animal packing powerful symbionts and potential medicines.</title>
        <authorList>
            <person name="Rayko M."/>
        </authorList>
    </citation>
    <scope>NUCLEOTIDE SEQUENCE [LARGE SCALE GENOMIC DNA]</scope>
    <source>
        <strain evidence="14">Kwan_BN1</strain>
    </source>
</reference>